<accession>A0AAP0KUK5</accession>
<reference evidence="1 2" key="1">
    <citation type="submission" date="2024-01" db="EMBL/GenBank/DDBJ databases">
        <title>Genome assemblies of Stephania.</title>
        <authorList>
            <person name="Yang L."/>
        </authorList>
    </citation>
    <scope>NUCLEOTIDE SEQUENCE [LARGE SCALE GENOMIC DNA]</scope>
    <source>
        <strain evidence="1">JXDWG</strain>
        <tissue evidence="1">Leaf</tissue>
    </source>
</reference>
<proteinExistence type="predicted"/>
<dbReference type="AlphaFoldDB" id="A0AAP0KUK5"/>
<sequence length="51" mass="5679">MSGKYDMQLIVGDVSLVWLRSSTSSGQQRNDHLRSSLLLSWVSLSCHSLLS</sequence>
<name>A0AAP0KUK5_9MAGN</name>
<dbReference type="Proteomes" id="UP001419268">
    <property type="component" value="Unassembled WGS sequence"/>
</dbReference>
<dbReference type="EMBL" id="JBBNAG010000002">
    <property type="protein sequence ID" value="KAK9157499.1"/>
    <property type="molecule type" value="Genomic_DNA"/>
</dbReference>
<evidence type="ECO:0000313" key="1">
    <source>
        <dbReference type="EMBL" id="KAK9157499.1"/>
    </source>
</evidence>
<gene>
    <name evidence="1" type="ORF">Scep_004073</name>
</gene>
<evidence type="ECO:0000313" key="2">
    <source>
        <dbReference type="Proteomes" id="UP001419268"/>
    </source>
</evidence>
<organism evidence="1 2">
    <name type="scientific">Stephania cephalantha</name>
    <dbReference type="NCBI Taxonomy" id="152367"/>
    <lineage>
        <taxon>Eukaryota</taxon>
        <taxon>Viridiplantae</taxon>
        <taxon>Streptophyta</taxon>
        <taxon>Embryophyta</taxon>
        <taxon>Tracheophyta</taxon>
        <taxon>Spermatophyta</taxon>
        <taxon>Magnoliopsida</taxon>
        <taxon>Ranunculales</taxon>
        <taxon>Menispermaceae</taxon>
        <taxon>Menispermoideae</taxon>
        <taxon>Cissampelideae</taxon>
        <taxon>Stephania</taxon>
    </lineage>
</organism>
<protein>
    <submittedName>
        <fullName evidence="1">Uncharacterized protein</fullName>
    </submittedName>
</protein>
<comment type="caution">
    <text evidence="1">The sequence shown here is derived from an EMBL/GenBank/DDBJ whole genome shotgun (WGS) entry which is preliminary data.</text>
</comment>
<keyword evidence="2" id="KW-1185">Reference proteome</keyword>